<reference evidence="2" key="2">
    <citation type="submission" date="2022-10" db="EMBL/GenBank/DDBJ databases">
        <authorList>
            <consortium name="ENA_rothamsted_submissions"/>
            <consortium name="culmorum"/>
            <person name="King R."/>
        </authorList>
    </citation>
    <scope>NUCLEOTIDE SEQUENCE</scope>
</reference>
<reference evidence="2" key="1">
    <citation type="submission" date="2022-01" db="EMBL/GenBank/DDBJ databases">
        <authorList>
            <person name="King R."/>
        </authorList>
    </citation>
    <scope>NUCLEOTIDE SEQUENCE</scope>
</reference>
<accession>A0A9N9S9T1</accession>
<name>A0A9N9S9T1_9DIPT</name>
<evidence type="ECO:0000313" key="3">
    <source>
        <dbReference type="Proteomes" id="UP001153620"/>
    </source>
</evidence>
<dbReference type="AlphaFoldDB" id="A0A9N9S9T1"/>
<evidence type="ECO:0000256" key="1">
    <source>
        <dbReference type="SAM" id="SignalP"/>
    </source>
</evidence>
<gene>
    <name evidence="2" type="ORF">CHIRRI_LOCUS14887</name>
</gene>
<feature type="signal peptide" evidence="1">
    <location>
        <begin position="1"/>
        <end position="21"/>
    </location>
</feature>
<proteinExistence type="predicted"/>
<feature type="chain" id="PRO_5040139883" evidence="1">
    <location>
        <begin position="22"/>
        <end position="312"/>
    </location>
</feature>
<organism evidence="2 3">
    <name type="scientific">Chironomus riparius</name>
    <dbReference type="NCBI Taxonomy" id="315576"/>
    <lineage>
        <taxon>Eukaryota</taxon>
        <taxon>Metazoa</taxon>
        <taxon>Ecdysozoa</taxon>
        <taxon>Arthropoda</taxon>
        <taxon>Hexapoda</taxon>
        <taxon>Insecta</taxon>
        <taxon>Pterygota</taxon>
        <taxon>Neoptera</taxon>
        <taxon>Endopterygota</taxon>
        <taxon>Diptera</taxon>
        <taxon>Nematocera</taxon>
        <taxon>Chironomoidea</taxon>
        <taxon>Chironomidae</taxon>
        <taxon>Chironominae</taxon>
        <taxon>Chironomus</taxon>
    </lineage>
</organism>
<dbReference type="Proteomes" id="UP001153620">
    <property type="component" value="Chromosome 4"/>
</dbReference>
<keyword evidence="1" id="KW-0732">Signal</keyword>
<sequence>MWKQLLIIEVLILILISCDESSTTTSERPLTNILDTVEKNSVNCSSIIFEHSNNSILDILNCENMSSDVLQSLSDFLNQAPDYFIVMIGMDVMDESFESWIKNDFTENLSRPIVLKIYSNSEDIEKIFILDKSSSKATLQYAMDFLNKVMTTDYFYEDNPEILKDAIKNNCTICIRLAYLIDERFRTNFTITDDEMDALSCDAACFKALLDLPYNFNFNESSDQIYKSIFHSFIDKIRQSLGTAVHISQNYTVGDYLRDFETKFPLFWITALAWKEAEYQIFEFLIRNDFPFPANFLQSRKIEERELPVGHV</sequence>
<dbReference type="EMBL" id="OU895880">
    <property type="protein sequence ID" value="CAG9812082.1"/>
    <property type="molecule type" value="Genomic_DNA"/>
</dbReference>
<protein>
    <submittedName>
        <fullName evidence="2">Uncharacterized protein</fullName>
    </submittedName>
</protein>
<evidence type="ECO:0000313" key="2">
    <source>
        <dbReference type="EMBL" id="CAG9812082.1"/>
    </source>
</evidence>
<keyword evidence="3" id="KW-1185">Reference proteome</keyword>